<evidence type="ECO:0000313" key="1">
    <source>
        <dbReference type="EMBL" id="AKB52766.1"/>
    </source>
</evidence>
<gene>
    <name evidence="1" type="ORF">MSBRW_3513</name>
</gene>
<dbReference type="EMBL" id="CP009526">
    <property type="protein sequence ID" value="AKB52766.1"/>
    <property type="molecule type" value="Genomic_DNA"/>
</dbReference>
<proteinExistence type="predicted"/>
<sequence>MTKDINIFHQEKAEIFLEGLKATPYQQIDDTGARVNGVNYYTEILCNPDYTADFTVPNKNRENILDVLLCGKEKRTALSRAQRGWNIKALISEKSKKIKGIV</sequence>
<name>A0A0E3LMC2_METBA</name>
<dbReference type="PATRIC" id="fig|1434109.4.peg.4546"/>
<dbReference type="HOGENOM" id="CLU_2271028_0_0_2"/>
<accession>A0A0E3LMC2</accession>
<protein>
    <recommendedName>
        <fullName evidence="3">Mobile element protein</fullName>
    </recommendedName>
</protein>
<dbReference type="RefSeq" id="WP_011306225.1">
    <property type="nucleotide sequence ID" value="NZ_CP009526.1"/>
</dbReference>
<reference evidence="1 2" key="1">
    <citation type="submission" date="2014-07" db="EMBL/GenBank/DDBJ databases">
        <title>Methanogenic archaea and the global carbon cycle.</title>
        <authorList>
            <person name="Henriksen J.R."/>
            <person name="Luke J."/>
            <person name="Reinhart S."/>
            <person name="Benedict M.N."/>
            <person name="Youngblut N.D."/>
            <person name="Metcalf M.E."/>
            <person name="Whitaker R.J."/>
            <person name="Metcalf W.W."/>
        </authorList>
    </citation>
    <scope>NUCLEOTIDE SEQUENCE [LARGE SCALE GENOMIC DNA]</scope>
    <source>
        <strain evidence="1 2">Wiesmoor</strain>
    </source>
</reference>
<dbReference type="AlphaFoldDB" id="A0A0E3LMC2"/>
<dbReference type="KEGG" id="mbw:MSBRW_3513"/>
<dbReference type="Proteomes" id="UP000033038">
    <property type="component" value="Chromosome"/>
</dbReference>
<dbReference type="GeneID" id="24825146"/>
<evidence type="ECO:0000313" key="2">
    <source>
        <dbReference type="Proteomes" id="UP000033038"/>
    </source>
</evidence>
<organism evidence="1 2">
    <name type="scientific">Methanosarcina barkeri str. Wiesmoor</name>
    <dbReference type="NCBI Taxonomy" id="1434109"/>
    <lineage>
        <taxon>Archaea</taxon>
        <taxon>Methanobacteriati</taxon>
        <taxon>Methanobacteriota</taxon>
        <taxon>Stenosarchaea group</taxon>
        <taxon>Methanomicrobia</taxon>
        <taxon>Methanosarcinales</taxon>
        <taxon>Methanosarcinaceae</taxon>
        <taxon>Methanosarcina</taxon>
    </lineage>
</organism>
<evidence type="ECO:0008006" key="3">
    <source>
        <dbReference type="Google" id="ProtNLM"/>
    </source>
</evidence>